<reference evidence="1" key="1">
    <citation type="journal article" date="2021" name="Proc. Natl. Acad. Sci. U.S.A.">
        <title>A Catalog of Tens of Thousands of Viruses from Human Metagenomes Reveals Hidden Associations with Chronic Diseases.</title>
        <authorList>
            <person name="Tisza M.J."/>
            <person name="Buck C.B."/>
        </authorList>
    </citation>
    <scope>NUCLEOTIDE SEQUENCE</scope>
    <source>
        <strain evidence="1">CtLfk13</strain>
    </source>
</reference>
<accession>A0A8S5N1Y4</accession>
<protein>
    <submittedName>
        <fullName evidence="1">Bacterial virulence factor hemolysin</fullName>
    </submittedName>
</protein>
<proteinExistence type="predicted"/>
<sequence>MLIAWFLVGLAAGLVAGVVGTYVYLDNKFQKSVEEVLNEFSERIAQFADE</sequence>
<organism evidence="1">
    <name type="scientific">Siphoviridae sp. ctLfk13</name>
    <dbReference type="NCBI Taxonomy" id="2826251"/>
    <lineage>
        <taxon>Viruses</taxon>
        <taxon>Duplodnaviria</taxon>
        <taxon>Heunggongvirae</taxon>
        <taxon>Uroviricota</taxon>
        <taxon>Caudoviricetes</taxon>
    </lineage>
</organism>
<name>A0A8S5N1Y4_9CAUD</name>
<dbReference type="EMBL" id="BK015040">
    <property type="protein sequence ID" value="DAD88367.1"/>
    <property type="molecule type" value="Genomic_DNA"/>
</dbReference>
<evidence type="ECO:0000313" key="1">
    <source>
        <dbReference type="EMBL" id="DAD88367.1"/>
    </source>
</evidence>